<dbReference type="PATRIC" id="fig|649747.3.peg.72"/>
<evidence type="ECO:0000313" key="2">
    <source>
        <dbReference type="Proteomes" id="UP000016511"/>
    </source>
</evidence>
<dbReference type="AlphaFoldDB" id="U1XBB1"/>
<dbReference type="STRING" id="649747.HMPREF0083_00082"/>
<accession>U1XBB1</accession>
<proteinExistence type="predicted"/>
<evidence type="ECO:0000313" key="1">
    <source>
        <dbReference type="EMBL" id="ERI11828.1"/>
    </source>
</evidence>
<sequence length="46" mass="5466">MEKEEVGFALRPGRKKAGVSFPRFRFSLSFLISHHKSMFIHQVRYI</sequence>
<name>U1XBB1_ANEAE</name>
<dbReference type="HOGENOM" id="CLU_3179526_0_0_9"/>
<protein>
    <submittedName>
        <fullName evidence="1">Uncharacterized protein</fullName>
    </submittedName>
</protein>
<dbReference type="EMBL" id="AWSJ01000005">
    <property type="protein sequence ID" value="ERI11828.1"/>
    <property type="molecule type" value="Genomic_DNA"/>
</dbReference>
<keyword evidence="2" id="KW-1185">Reference proteome</keyword>
<dbReference type="Proteomes" id="UP000016511">
    <property type="component" value="Unassembled WGS sequence"/>
</dbReference>
<reference evidence="1 2" key="1">
    <citation type="submission" date="2013-08" db="EMBL/GenBank/DDBJ databases">
        <authorList>
            <person name="Weinstock G."/>
            <person name="Sodergren E."/>
            <person name="Wylie T."/>
            <person name="Fulton L."/>
            <person name="Fulton R."/>
            <person name="Fronick C."/>
            <person name="O'Laughlin M."/>
            <person name="Godfrey J."/>
            <person name="Miner T."/>
            <person name="Herter B."/>
            <person name="Appelbaum E."/>
            <person name="Cordes M."/>
            <person name="Lek S."/>
            <person name="Wollam A."/>
            <person name="Pepin K.H."/>
            <person name="Palsikar V.B."/>
            <person name="Mitreva M."/>
            <person name="Wilson R.K."/>
        </authorList>
    </citation>
    <scope>NUCLEOTIDE SEQUENCE [LARGE SCALE GENOMIC DNA]</scope>
    <source>
        <strain evidence="1 2">ATCC 12856</strain>
    </source>
</reference>
<gene>
    <name evidence="1" type="ORF">HMPREF0083_00082</name>
</gene>
<organism evidence="1 2">
    <name type="scientific">Aneurinibacillus aneurinilyticus ATCC 12856</name>
    <dbReference type="NCBI Taxonomy" id="649747"/>
    <lineage>
        <taxon>Bacteria</taxon>
        <taxon>Bacillati</taxon>
        <taxon>Bacillota</taxon>
        <taxon>Bacilli</taxon>
        <taxon>Bacillales</taxon>
        <taxon>Paenibacillaceae</taxon>
        <taxon>Aneurinibacillus group</taxon>
        <taxon>Aneurinibacillus</taxon>
    </lineage>
</organism>
<comment type="caution">
    <text evidence="1">The sequence shown here is derived from an EMBL/GenBank/DDBJ whole genome shotgun (WGS) entry which is preliminary data.</text>
</comment>